<keyword evidence="3" id="KW-1185">Reference proteome</keyword>
<evidence type="ECO:0000256" key="1">
    <source>
        <dbReference type="SAM" id="Phobius"/>
    </source>
</evidence>
<feature type="transmembrane region" description="Helical" evidence="1">
    <location>
        <begin position="19"/>
        <end position="38"/>
    </location>
</feature>
<comment type="caution">
    <text evidence="2">The sequence shown here is derived from an EMBL/GenBank/DDBJ whole genome shotgun (WGS) entry which is preliminary data.</text>
</comment>
<accession>A0ABW0U255</accession>
<feature type="transmembrane region" description="Helical" evidence="1">
    <location>
        <begin position="50"/>
        <end position="69"/>
    </location>
</feature>
<dbReference type="Proteomes" id="UP001596143">
    <property type="component" value="Unassembled WGS sequence"/>
</dbReference>
<evidence type="ECO:0000313" key="3">
    <source>
        <dbReference type="Proteomes" id="UP001596143"/>
    </source>
</evidence>
<reference evidence="3" key="1">
    <citation type="journal article" date="2019" name="Int. J. Syst. Evol. Microbiol.">
        <title>The Global Catalogue of Microorganisms (GCM) 10K type strain sequencing project: providing services to taxonomists for standard genome sequencing and annotation.</title>
        <authorList>
            <consortium name="The Broad Institute Genomics Platform"/>
            <consortium name="The Broad Institute Genome Sequencing Center for Infectious Disease"/>
            <person name="Wu L."/>
            <person name="Ma J."/>
        </authorList>
    </citation>
    <scope>NUCLEOTIDE SEQUENCE [LARGE SCALE GENOMIC DNA]</scope>
    <source>
        <strain evidence="3">CGMCC 1.15790</strain>
    </source>
</reference>
<dbReference type="EMBL" id="JBHSPF010000006">
    <property type="protein sequence ID" value="MFC5627540.1"/>
    <property type="molecule type" value="Genomic_DNA"/>
</dbReference>
<organism evidence="2 3">
    <name type="scientific">Aliibacillus thermotolerans</name>
    <dbReference type="NCBI Taxonomy" id="1834418"/>
    <lineage>
        <taxon>Bacteria</taxon>
        <taxon>Bacillati</taxon>
        <taxon>Bacillota</taxon>
        <taxon>Bacilli</taxon>
        <taxon>Bacillales</taxon>
        <taxon>Bacillaceae</taxon>
        <taxon>Aliibacillus</taxon>
    </lineage>
</organism>
<keyword evidence="1" id="KW-0472">Membrane</keyword>
<name>A0ABW0U255_9BACI</name>
<proteinExistence type="predicted"/>
<keyword evidence="1" id="KW-0812">Transmembrane</keyword>
<keyword evidence="1" id="KW-1133">Transmembrane helix</keyword>
<evidence type="ECO:0000313" key="2">
    <source>
        <dbReference type="EMBL" id="MFC5627540.1"/>
    </source>
</evidence>
<sequence>MEYTEIATERAYKRELRVIATRTIGFVFIFTLLYFIFVEIPVRWSDWIEILGLLCSVSLLWFVTSFISLRRSYKKNMELL</sequence>
<dbReference type="RefSeq" id="WP_270898068.1">
    <property type="nucleotide sequence ID" value="NZ_JBHSPF010000006.1"/>
</dbReference>
<gene>
    <name evidence="2" type="ORF">ACFPTR_01330</name>
</gene>
<protein>
    <submittedName>
        <fullName evidence="2">Uncharacterized protein</fullName>
    </submittedName>
</protein>